<keyword evidence="3" id="KW-0418">Kinase</keyword>
<evidence type="ECO:0000256" key="1">
    <source>
        <dbReference type="ARBA" id="ARBA00000085"/>
    </source>
</evidence>
<dbReference type="EMBL" id="CP017599">
    <property type="protein sequence ID" value="AOW99873.1"/>
    <property type="molecule type" value="Genomic_DNA"/>
</dbReference>
<organism evidence="9 10">
    <name type="scientific">Moorena producens PAL-8-15-08-1</name>
    <dbReference type="NCBI Taxonomy" id="1458985"/>
    <lineage>
        <taxon>Bacteria</taxon>
        <taxon>Bacillati</taxon>
        <taxon>Cyanobacteriota</taxon>
        <taxon>Cyanophyceae</taxon>
        <taxon>Coleofasciculales</taxon>
        <taxon>Coleofasciculaceae</taxon>
        <taxon>Moorena</taxon>
    </lineage>
</organism>
<keyword evidence="5" id="KW-0175">Coiled coil</keyword>
<feature type="domain" description="PAS" evidence="7">
    <location>
        <begin position="247"/>
        <end position="302"/>
    </location>
</feature>
<dbReference type="SMART" id="SM00086">
    <property type="entry name" value="PAC"/>
    <property type="match status" value="1"/>
</dbReference>
<evidence type="ECO:0000256" key="2">
    <source>
        <dbReference type="ARBA" id="ARBA00012438"/>
    </source>
</evidence>
<dbReference type="Pfam" id="PF13426">
    <property type="entry name" value="PAS_9"/>
    <property type="match status" value="1"/>
</dbReference>
<dbReference type="InterPro" id="IPR035965">
    <property type="entry name" value="PAS-like_dom_sf"/>
</dbReference>
<dbReference type="NCBIfam" id="TIGR00229">
    <property type="entry name" value="sensory_box"/>
    <property type="match status" value="1"/>
</dbReference>
<sequence>MEQQQLAQVLETGDIGELLGIINQPNLLTTLDSTQMCRIIKGLGQVVEQQTAQLTQVNQQLQPEITKGKQAQEKWPQGNQQLEYQFQQQTTELSKANHQLRQAKEQLEAVLDAVPGPVSWISADGRYLGVNRHLAQSLQLPPETFVGQELGFLHSSPQFVGFMGQFLACGESAASQVVELKVKNYSKYYLIAAQKYQQGAAAVCVGIDITQHKQAELALQQLNQELELRVEQRTADLRKVNEQLRKSEEQFRLIFELSPMGMAITSTDDSMLQVNQAFCDTVGYTAEELRQKKATDIIYPDDFTINLTPNQELWPGRTSHFQMENRLLSKDGRVIHVLTKKAVLVRDAQGKPRKFLYQIVDITERKQAENQVRASLTEKEVLLKEIHHRVKNNLQIISSLLRLQSRKVEDPQALSLFKDSQHRVQSMALIHQQLYQSPNLAQINFGKYIQTLTNNLFRSYGINRQTIGLNIEVTTAPLTIDIAIPCGLIINELVSNSLKYAFPEHQYGKIEISLSSDQQGQLILTVSDNGIGLPENLDFQSTKSLGLSIVRNLTAQLGGNIILDCSQGTRLKINFPHSLDL</sequence>
<dbReference type="PROSITE" id="PS50113">
    <property type="entry name" value="PAC"/>
    <property type="match status" value="1"/>
</dbReference>
<dbReference type="Pfam" id="PF08448">
    <property type="entry name" value="PAS_4"/>
    <property type="match status" value="1"/>
</dbReference>
<evidence type="ECO:0000259" key="6">
    <source>
        <dbReference type="PROSITE" id="PS50109"/>
    </source>
</evidence>
<name>A0A1D8TQM0_9CYAN</name>
<dbReference type="PANTHER" id="PTHR43065:SF23">
    <property type="entry name" value="SENSOR HISTIDINE KINASE PDTAS"/>
    <property type="match status" value="1"/>
</dbReference>
<dbReference type="PRINTS" id="PR00344">
    <property type="entry name" value="BCTRLSENSOR"/>
</dbReference>
<feature type="coiled-coil region" evidence="5">
    <location>
        <begin position="79"/>
        <end position="113"/>
    </location>
</feature>
<dbReference type="SUPFAM" id="SSF55785">
    <property type="entry name" value="PYP-like sensor domain (PAS domain)"/>
    <property type="match status" value="2"/>
</dbReference>
<feature type="domain" description="Histidine kinase" evidence="6">
    <location>
        <begin position="385"/>
        <end position="579"/>
    </location>
</feature>
<dbReference type="SMART" id="SM00387">
    <property type="entry name" value="HATPase_c"/>
    <property type="match status" value="1"/>
</dbReference>
<proteinExistence type="predicted"/>
<dbReference type="InterPro" id="IPR005467">
    <property type="entry name" value="His_kinase_dom"/>
</dbReference>
<evidence type="ECO:0000313" key="10">
    <source>
        <dbReference type="Proteomes" id="UP000177870"/>
    </source>
</evidence>
<dbReference type="InterPro" id="IPR011495">
    <property type="entry name" value="Sig_transdc_His_kin_sub2_dim/P"/>
</dbReference>
<dbReference type="GO" id="GO:0004673">
    <property type="term" value="F:protein histidine kinase activity"/>
    <property type="evidence" value="ECO:0007669"/>
    <property type="project" value="UniProtKB-EC"/>
</dbReference>
<dbReference type="SUPFAM" id="SSF55874">
    <property type="entry name" value="ATPase domain of HSP90 chaperone/DNA topoisomerase II/histidine kinase"/>
    <property type="match status" value="1"/>
</dbReference>
<dbReference type="InterPro" id="IPR003594">
    <property type="entry name" value="HATPase_dom"/>
</dbReference>
<dbReference type="Gene3D" id="3.30.565.10">
    <property type="entry name" value="Histidine kinase-like ATPase, C-terminal domain"/>
    <property type="match status" value="1"/>
</dbReference>
<dbReference type="PROSITE" id="PS50112">
    <property type="entry name" value="PAS"/>
    <property type="match status" value="1"/>
</dbReference>
<accession>A0A1D8TQM0</accession>
<keyword evidence="4" id="KW-0902">Two-component regulatory system</keyword>
<dbReference type="InterPro" id="IPR001610">
    <property type="entry name" value="PAC"/>
</dbReference>
<dbReference type="KEGG" id="mpro:BJP34_10790"/>
<dbReference type="PANTHER" id="PTHR43065">
    <property type="entry name" value="SENSOR HISTIDINE KINASE"/>
    <property type="match status" value="1"/>
</dbReference>
<gene>
    <name evidence="9" type="ORF">BJP34_10790</name>
</gene>
<dbReference type="STRING" id="1458985.BJP34_10790"/>
<dbReference type="Pfam" id="PF02518">
    <property type="entry name" value="HATPase_c"/>
    <property type="match status" value="1"/>
</dbReference>
<dbReference type="Proteomes" id="UP000177870">
    <property type="component" value="Chromosome"/>
</dbReference>
<dbReference type="GO" id="GO:0000160">
    <property type="term" value="P:phosphorelay signal transduction system"/>
    <property type="evidence" value="ECO:0007669"/>
    <property type="project" value="UniProtKB-KW"/>
</dbReference>
<dbReference type="RefSeq" id="WP_070392347.1">
    <property type="nucleotide sequence ID" value="NZ_CP017599.1"/>
</dbReference>
<keyword evidence="3" id="KW-0808">Transferase</keyword>
<evidence type="ECO:0000256" key="5">
    <source>
        <dbReference type="SAM" id="Coils"/>
    </source>
</evidence>
<dbReference type="Pfam" id="PF07568">
    <property type="entry name" value="HisKA_2"/>
    <property type="match status" value="1"/>
</dbReference>
<evidence type="ECO:0000259" key="7">
    <source>
        <dbReference type="PROSITE" id="PS50112"/>
    </source>
</evidence>
<dbReference type="OrthoDB" id="9758522at2"/>
<dbReference type="Gene3D" id="3.30.450.20">
    <property type="entry name" value="PAS domain"/>
    <property type="match status" value="2"/>
</dbReference>
<dbReference type="InterPro" id="IPR000014">
    <property type="entry name" value="PAS"/>
</dbReference>
<dbReference type="EC" id="2.7.13.3" evidence="2"/>
<evidence type="ECO:0000256" key="3">
    <source>
        <dbReference type="ARBA" id="ARBA00022777"/>
    </source>
</evidence>
<dbReference type="InterPro" id="IPR013656">
    <property type="entry name" value="PAS_4"/>
</dbReference>
<comment type="catalytic activity">
    <reaction evidence="1">
        <text>ATP + protein L-histidine = ADP + protein N-phospho-L-histidine.</text>
        <dbReference type="EC" id="2.7.13.3"/>
    </reaction>
</comment>
<feature type="domain" description="PAC" evidence="8">
    <location>
        <begin position="321"/>
        <end position="374"/>
    </location>
</feature>
<evidence type="ECO:0000313" key="9">
    <source>
        <dbReference type="EMBL" id="AOW99873.1"/>
    </source>
</evidence>
<protein>
    <recommendedName>
        <fullName evidence="2">histidine kinase</fullName>
        <ecNumber evidence="2">2.7.13.3</ecNumber>
    </recommendedName>
</protein>
<dbReference type="CDD" id="cd00130">
    <property type="entry name" value="PAS"/>
    <property type="match status" value="1"/>
</dbReference>
<evidence type="ECO:0000259" key="8">
    <source>
        <dbReference type="PROSITE" id="PS50113"/>
    </source>
</evidence>
<dbReference type="InterPro" id="IPR004358">
    <property type="entry name" value="Sig_transdc_His_kin-like_C"/>
</dbReference>
<dbReference type="AlphaFoldDB" id="A0A1D8TQM0"/>
<dbReference type="SMART" id="SM00091">
    <property type="entry name" value="PAS"/>
    <property type="match status" value="2"/>
</dbReference>
<feature type="coiled-coil region" evidence="5">
    <location>
        <begin position="212"/>
        <end position="250"/>
    </location>
</feature>
<dbReference type="InterPro" id="IPR000700">
    <property type="entry name" value="PAS-assoc_C"/>
</dbReference>
<dbReference type="PROSITE" id="PS50109">
    <property type="entry name" value="HIS_KIN"/>
    <property type="match status" value="1"/>
</dbReference>
<dbReference type="InterPro" id="IPR036890">
    <property type="entry name" value="HATPase_C_sf"/>
</dbReference>
<reference evidence="10" key="1">
    <citation type="submission" date="2016-10" db="EMBL/GenBank/DDBJ databases">
        <title>Comparative genomics uncovers the prolific and rare metabolic potential of the cyanobacterial genus Moorea.</title>
        <authorList>
            <person name="Leao T."/>
            <person name="Castelao G."/>
            <person name="Korobeynikov A."/>
            <person name="Monroe E.A."/>
            <person name="Podell S."/>
            <person name="Glukhov E."/>
            <person name="Allen E."/>
            <person name="Gerwick W.H."/>
            <person name="Gerwick L."/>
        </authorList>
    </citation>
    <scope>NUCLEOTIDE SEQUENCE [LARGE SCALE GENOMIC DNA]</scope>
    <source>
        <strain evidence="10">PAL-8-15-08-1</strain>
    </source>
</reference>
<evidence type="ECO:0000256" key="4">
    <source>
        <dbReference type="ARBA" id="ARBA00023012"/>
    </source>
</evidence>